<reference evidence="9 10" key="1">
    <citation type="submission" date="2023-12" db="EMBL/GenBank/DDBJ databases">
        <title>Denitrificimonas halotolerans sp. nov.,a novel species isolated from landfill leachate.</title>
        <authorList>
            <person name="Wang S."/>
        </authorList>
    </citation>
    <scope>NUCLEOTIDE SEQUENCE [LARGE SCALE GENOMIC DNA]</scope>
    <source>
        <strain evidence="9 10">JX-1</strain>
    </source>
</reference>
<comment type="caution">
    <text evidence="9">The sequence shown here is derived from an EMBL/GenBank/DDBJ whole genome shotgun (WGS) entry which is preliminary data.</text>
</comment>
<evidence type="ECO:0000256" key="8">
    <source>
        <dbReference type="SAM" id="Coils"/>
    </source>
</evidence>
<keyword evidence="6" id="KW-0472">Membrane</keyword>
<gene>
    <name evidence="9" type="ORF">TOI97_12050</name>
</gene>
<dbReference type="Proteomes" id="UP001294570">
    <property type="component" value="Unassembled WGS sequence"/>
</dbReference>
<keyword evidence="5" id="KW-0812">Transmembrane</keyword>
<dbReference type="RefSeq" id="WP_321554380.1">
    <property type="nucleotide sequence ID" value="NZ_JAXIVU010000024.1"/>
</dbReference>
<evidence type="ECO:0000313" key="10">
    <source>
        <dbReference type="Proteomes" id="UP001294570"/>
    </source>
</evidence>
<organism evidence="9 10">
    <name type="scientific">Denitrificimonas halotolerans</name>
    <dbReference type="NCBI Taxonomy" id="3098930"/>
    <lineage>
        <taxon>Bacteria</taxon>
        <taxon>Pseudomonadati</taxon>
        <taxon>Pseudomonadota</taxon>
        <taxon>Gammaproteobacteria</taxon>
        <taxon>Pseudomonadales</taxon>
        <taxon>Pseudomonadaceae</taxon>
        <taxon>Denitrificimonas</taxon>
    </lineage>
</organism>
<dbReference type="Pfam" id="PF02321">
    <property type="entry name" value="OEP"/>
    <property type="match status" value="1"/>
</dbReference>
<evidence type="ECO:0000256" key="1">
    <source>
        <dbReference type="ARBA" id="ARBA00004442"/>
    </source>
</evidence>
<name>A0ABU5GTI4_9GAMM</name>
<dbReference type="Gene3D" id="1.20.1600.10">
    <property type="entry name" value="Outer membrane efflux proteins (OEP)"/>
    <property type="match status" value="1"/>
</dbReference>
<proteinExistence type="inferred from homology"/>
<comment type="similarity">
    <text evidence="2">Belongs to the outer membrane factor (OMF) (TC 1.B.17) family.</text>
</comment>
<dbReference type="EMBL" id="JAXIVU010000024">
    <property type="protein sequence ID" value="MDY7220295.1"/>
    <property type="molecule type" value="Genomic_DNA"/>
</dbReference>
<keyword evidence="3" id="KW-0813">Transport</keyword>
<feature type="coiled-coil region" evidence="8">
    <location>
        <begin position="185"/>
        <end position="212"/>
    </location>
</feature>
<evidence type="ECO:0000256" key="2">
    <source>
        <dbReference type="ARBA" id="ARBA00007613"/>
    </source>
</evidence>
<accession>A0ABU5GTI4</accession>
<dbReference type="SUPFAM" id="SSF56954">
    <property type="entry name" value="Outer membrane efflux proteins (OEP)"/>
    <property type="match status" value="1"/>
</dbReference>
<dbReference type="InterPro" id="IPR051906">
    <property type="entry name" value="TolC-like"/>
</dbReference>
<dbReference type="PANTHER" id="PTHR30026:SF5">
    <property type="entry name" value="ABC-TYPE EFFLUX SYSTEM SECRETIN COMPONENT"/>
    <property type="match status" value="1"/>
</dbReference>
<evidence type="ECO:0000256" key="6">
    <source>
        <dbReference type="ARBA" id="ARBA00023136"/>
    </source>
</evidence>
<keyword evidence="8" id="KW-0175">Coiled coil</keyword>
<dbReference type="InterPro" id="IPR003423">
    <property type="entry name" value="OMP_efflux"/>
</dbReference>
<keyword evidence="7" id="KW-0998">Cell outer membrane</keyword>
<evidence type="ECO:0000256" key="3">
    <source>
        <dbReference type="ARBA" id="ARBA00022448"/>
    </source>
</evidence>
<keyword evidence="10" id="KW-1185">Reference proteome</keyword>
<dbReference type="PANTHER" id="PTHR30026">
    <property type="entry name" value="OUTER MEMBRANE PROTEIN TOLC"/>
    <property type="match status" value="1"/>
</dbReference>
<evidence type="ECO:0000313" key="9">
    <source>
        <dbReference type="EMBL" id="MDY7220295.1"/>
    </source>
</evidence>
<evidence type="ECO:0000256" key="5">
    <source>
        <dbReference type="ARBA" id="ARBA00022692"/>
    </source>
</evidence>
<evidence type="ECO:0000256" key="4">
    <source>
        <dbReference type="ARBA" id="ARBA00022452"/>
    </source>
</evidence>
<comment type="subcellular location">
    <subcellularLocation>
        <location evidence="1">Cell outer membrane</location>
    </subcellularLocation>
</comment>
<protein>
    <submittedName>
        <fullName evidence="9">TolC family protein</fullName>
    </submittedName>
</protein>
<evidence type="ECO:0000256" key="7">
    <source>
        <dbReference type="ARBA" id="ARBA00023237"/>
    </source>
</evidence>
<keyword evidence="4" id="KW-1134">Transmembrane beta strand</keyword>
<sequence length="434" mass="47673">MSFSAAQSMLFNYSWQLAAAQADLESKTARQEAVAHLGAPTVILAADSIHYNLDAEVNLNKTARTAIENISGGSLHLPSAIQLPNTEIRRKGNAQTVNALVAWPIYTGGKITATKDFIAAQTDEAAADMRSTNSMVYTELVSRYFGAQLAQKAASLRQEALQAIMNHDHTAQRMLEEGMIARVERLQAKVALEEAKRDAEHAINQAKTANIALQRLLQSEQALSPTTPLFVSQRTLAPLQEFIDIALANHPGLAKVAAKKEQAEALHKADESLWKPGVTAFAQQQLDSNQKNRMAGVSVHWTLWSPLDRRSANRSALAKIQQAEYSDQQAREDISVLVEMNWRAVQDARQAYFALDANIELANEFLRLRQAGLREGTSTVSDLIDAQVSLQKVHTEQAQAANIYIQALIQLLTSAGVPDQFETYLNAAHTQVKS</sequence>